<comment type="caution">
    <text evidence="6">The sequence shown here is derived from an EMBL/GenBank/DDBJ whole genome shotgun (WGS) entry which is preliminary data.</text>
</comment>
<reference evidence="6 7" key="1">
    <citation type="submission" date="2019-01" db="EMBL/GenBank/DDBJ databases">
        <authorList>
            <person name="Chen W.-M."/>
        </authorList>
    </citation>
    <scope>NUCLEOTIDE SEQUENCE [LARGE SCALE GENOMIC DNA]</scope>
    <source>
        <strain evidence="6 7">HPM-16</strain>
    </source>
</reference>
<evidence type="ECO:0000256" key="2">
    <source>
        <dbReference type="ARBA" id="ARBA00022737"/>
    </source>
</evidence>
<keyword evidence="1 4" id="KW-0732">Signal</keyword>
<evidence type="ECO:0000313" key="6">
    <source>
        <dbReference type="EMBL" id="RVU31637.1"/>
    </source>
</evidence>
<evidence type="ECO:0000256" key="4">
    <source>
        <dbReference type="SAM" id="SignalP"/>
    </source>
</evidence>
<dbReference type="InterPro" id="IPR026919">
    <property type="entry name" value="ADGRV1"/>
</dbReference>
<dbReference type="InterPro" id="IPR003644">
    <property type="entry name" value="Calx_beta"/>
</dbReference>
<feature type="domain" description="Calx-beta" evidence="5">
    <location>
        <begin position="299"/>
        <end position="404"/>
    </location>
</feature>
<dbReference type="EMBL" id="SACQ01000002">
    <property type="protein sequence ID" value="RVU31637.1"/>
    <property type="molecule type" value="Genomic_DNA"/>
</dbReference>
<dbReference type="PANTHER" id="PTHR46682">
    <property type="entry name" value="ADHESION G-PROTEIN COUPLED RECEPTOR V1"/>
    <property type="match status" value="1"/>
</dbReference>
<feature type="domain" description="Calx-beta" evidence="5">
    <location>
        <begin position="188"/>
        <end position="287"/>
    </location>
</feature>
<keyword evidence="2" id="KW-0677">Repeat</keyword>
<accession>A0A437QAV4</accession>
<feature type="chain" id="PRO_5019539010" description="Calx-beta domain-containing protein" evidence="4">
    <location>
        <begin position="30"/>
        <end position="559"/>
    </location>
</feature>
<evidence type="ECO:0000256" key="3">
    <source>
        <dbReference type="ARBA" id="ARBA00022837"/>
    </source>
</evidence>
<dbReference type="Gene3D" id="2.60.40.2030">
    <property type="match status" value="2"/>
</dbReference>
<dbReference type="AlphaFoldDB" id="A0A437QAV4"/>
<dbReference type="SMART" id="SM00237">
    <property type="entry name" value="Calx_beta"/>
    <property type="match status" value="2"/>
</dbReference>
<feature type="signal peptide" evidence="4">
    <location>
        <begin position="1"/>
        <end position="29"/>
    </location>
</feature>
<dbReference type="SUPFAM" id="SSF141072">
    <property type="entry name" value="CalX-like"/>
    <property type="match status" value="2"/>
</dbReference>
<evidence type="ECO:0000259" key="5">
    <source>
        <dbReference type="SMART" id="SM00237"/>
    </source>
</evidence>
<organism evidence="6 7">
    <name type="scientific">Neptunomonas marina</name>
    <dbReference type="NCBI Taxonomy" id="1815562"/>
    <lineage>
        <taxon>Bacteria</taxon>
        <taxon>Pseudomonadati</taxon>
        <taxon>Pseudomonadota</taxon>
        <taxon>Gammaproteobacteria</taxon>
        <taxon>Oceanospirillales</taxon>
        <taxon>Oceanospirillaceae</taxon>
        <taxon>Neptunomonas</taxon>
    </lineage>
</organism>
<protein>
    <recommendedName>
        <fullName evidence="5">Calx-beta domain-containing protein</fullName>
    </recommendedName>
</protein>
<gene>
    <name evidence="6" type="ORF">EOE65_06585</name>
</gene>
<dbReference type="GO" id="GO:0016020">
    <property type="term" value="C:membrane"/>
    <property type="evidence" value="ECO:0007669"/>
    <property type="project" value="InterPro"/>
</dbReference>
<proteinExistence type="predicted"/>
<sequence>MRTMFKKLRELRALAAVVVFSPLSMPVWAVPNSVSFDNPAKPSVVDNTLIEGDWAFQLIDDASVSDKGTFSINDNGVSDLGTDPDLYLIATGNLNDTDGILATPHTDTDGFSLTSLAIAKGLFGEAGITFRGLLNGQVVAVQSVVTTNTSQVVNFTGAGWGALDSIRIETSTSNPDFDVEIDDMVVAAPVAADVSITPSTLGLAEGDSGSTAMNFTVTRSGTTTEGSVVAFSVTGSGATPATASDFGGTLPSGTVLFLPSEVSKTITISVSGDAAPEPNETYNVTLTNVTGANVVAGVAQGTIQNDDPFPTVALATNTLSRAEDQPGLFSFSVTRSGDTSVSSSVAYAVTGSGASPVVTADFSGGVLPSGTVSFAAGETSKTIDFGAAMDSVIEPDESFTLTLSTPVNASLGTSTALGTIENDDFPQITAVSIPDVTMYPGDVVTVTINVVNDAGDTYTNVSGQISGLSLSNLVRVDSTTYSAEFTVPLSSSGVGAAQDHPVSVRIDSSSGVPSALYTTPINQANDPIIAGEVKAIPLLPWPWMLMLGAALAMMVRRKL</sequence>
<dbReference type="GO" id="GO:0004930">
    <property type="term" value="F:G protein-coupled receptor activity"/>
    <property type="evidence" value="ECO:0007669"/>
    <property type="project" value="InterPro"/>
</dbReference>
<keyword evidence="3" id="KW-0106">Calcium</keyword>
<dbReference type="InterPro" id="IPR038081">
    <property type="entry name" value="CalX-like_sf"/>
</dbReference>
<evidence type="ECO:0000256" key="1">
    <source>
        <dbReference type="ARBA" id="ARBA00022729"/>
    </source>
</evidence>
<keyword evidence="7" id="KW-1185">Reference proteome</keyword>
<dbReference type="Pfam" id="PF03160">
    <property type="entry name" value="Calx-beta"/>
    <property type="match status" value="2"/>
</dbReference>
<dbReference type="Proteomes" id="UP000282818">
    <property type="component" value="Unassembled WGS sequence"/>
</dbReference>
<evidence type="ECO:0000313" key="7">
    <source>
        <dbReference type="Proteomes" id="UP000282818"/>
    </source>
</evidence>
<name>A0A437QAV4_9GAMM</name>
<dbReference type="PANTHER" id="PTHR46682:SF1">
    <property type="entry name" value="ADHESION G-PROTEIN COUPLED RECEPTOR V1"/>
    <property type="match status" value="1"/>
</dbReference>